<evidence type="ECO:0000313" key="2">
    <source>
        <dbReference type="Proteomes" id="UP001596071"/>
    </source>
</evidence>
<dbReference type="EMBL" id="JBHSNP010000010">
    <property type="protein sequence ID" value="MFC5602801.1"/>
    <property type="molecule type" value="Genomic_DNA"/>
</dbReference>
<dbReference type="PROSITE" id="PS51257">
    <property type="entry name" value="PROKAR_LIPOPROTEIN"/>
    <property type="match status" value="1"/>
</dbReference>
<organism evidence="1 2">
    <name type="scientific">Sporosarcina koreensis</name>
    <dbReference type="NCBI Taxonomy" id="334735"/>
    <lineage>
        <taxon>Bacteria</taxon>
        <taxon>Bacillati</taxon>
        <taxon>Bacillota</taxon>
        <taxon>Bacilli</taxon>
        <taxon>Bacillales</taxon>
        <taxon>Caryophanaceae</taxon>
        <taxon>Sporosarcina</taxon>
    </lineage>
</organism>
<dbReference type="Proteomes" id="UP001596071">
    <property type="component" value="Unassembled WGS sequence"/>
</dbReference>
<proteinExistence type="predicted"/>
<protein>
    <recommendedName>
        <fullName evidence="3">Lipoprotein</fullName>
    </recommendedName>
</protein>
<evidence type="ECO:0008006" key="3">
    <source>
        <dbReference type="Google" id="ProtNLM"/>
    </source>
</evidence>
<comment type="caution">
    <text evidence="1">The sequence shown here is derived from an EMBL/GenBank/DDBJ whole genome shotgun (WGS) entry which is preliminary data.</text>
</comment>
<evidence type="ECO:0000313" key="1">
    <source>
        <dbReference type="EMBL" id="MFC5602801.1"/>
    </source>
</evidence>
<sequence>MRRIIGLSLFLVLGVLLAACSEKEGELPKVVNQEAIEEEGELTRVDVQEVNEKWNSEDVVTITDPEKLDMIKKSLGNVKWEPNVEAEMAREEDVVFTLFYSFDKNMPERLYEYRIWFENNETATIISNKESEGYGRLDRESTQNLKNALAN</sequence>
<dbReference type="RefSeq" id="WP_381443004.1">
    <property type="nucleotide sequence ID" value="NZ_JBHSNP010000010.1"/>
</dbReference>
<gene>
    <name evidence="1" type="ORF">ACFPTP_06175</name>
</gene>
<keyword evidence="2" id="KW-1185">Reference proteome</keyword>
<name>A0ABW0TUX0_9BACL</name>
<reference evidence="2" key="1">
    <citation type="journal article" date="2019" name="Int. J. Syst. Evol. Microbiol.">
        <title>The Global Catalogue of Microorganisms (GCM) 10K type strain sequencing project: providing services to taxonomists for standard genome sequencing and annotation.</title>
        <authorList>
            <consortium name="The Broad Institute Genomics Platform"/>
            <consortium name="The Broad Institute Genome Sequencing Center for Infectious Disease"/>
            <person name="Wu L."/>
            <person name="Ma J."/>
        </authorList>
    </citation>
    <scope>NUCLEOTIDE SEQUENCE [LARGE SCALE GENOMIC DNA]</scope>
    <source>
        <strain evidence="2">KACC 11299</strain>
    </source>
</reference>
<accession>A0ABW0TUX0</accession>